<dbReference type="EMBL" id="KQ947421">
    <property type="protein sequence ID" value="KUJ13834.1"/>
    <property type="molecule type" value="Genomic_DNA"/>
</dbReference>
<sequence>MISILSQWKIVLLPSTVLYLYLVHHLRFRRSSSLPHKYPYPDRTSYNKMTFRHAWEIHNSLIEYEFPTTFSAATMFALFKAYGIPTISSILRATGQFSSKDTVDKRYTDTGCLLLEAVLNPPASERALEAIARINYLHSPHMASGKISNDDLLYTLSLFALEPARWVKKYEWRELTNLEMCAVGTLWKLLGEALGIKYDVLGDGAELNDGLMWLEALDDWSSEYQERYMVPAESNKQVADATLYHITWKLSKKMKSVGNRVVAALLEDKLREAMMIPKPPQSYYTLINRFISARKFILLHLSLPRMRPKKRLPIASSSGRIHSRKYNIQPWYVKPTFSNRYGLKAWRTWWKGGVLPGDDGGKYFPEGFRASELGPNGLRGRGEKEMGAERSRLEELWSSERGVCPFLVQE</sequence>
<evidence type="ECO:0000313" key="2">
    <source>
        <dbReference type="EMBL" id="KUJ13834.1"/>
    </source>
</evidence>
<dbReference type="GO" id="GO:0016491">
    <property type="term" value="F:oxidoreductase activity"/>
    <property type="evidence" value="ECO:0007669"/>
    <property type="project" value="InterPro"/>
</dbReference>
<dbReference type="KEGG" id="psco:LY89DRAFT_590394"/>
<feature type="domain" description="ER-bound oxygenase mpaB/mpaB'/Rubber oxygenase catalytic" evidence="1">
    <location>
        <begin position="93"/>
        <end position="281"/>
    </location>
</feature>
<protein>
    <recommendedName>
        <fullName evidence="1">ER-bound oxygenase mpaB/mpaB'/Rubber oxygenase catalytic domain-containing protein</fullName>
    </recommendedName>
</protein>
<accession>A0A194X1H5</accession>
<dbReference type="InterPro" id="IPR018713">
    <property type="entry name" value="MPAB/Lcp_cat_dom"/>
</dbReference>
<reference evidence="2 3" key="1">
    <citation type="submission" date="2015-10" db="EMBL/GenBank/DDBJ databases">
        <title>Full genome of DAOMC 229536 Phialocephala scopiformis, a fungal endophyte of spruce producing the potent anti-insectan compound rugulosin.</title>
        <authorList>
            <consortium name="DOE Joint Genome Institute"/>
            <person name="Walker A.K."/>
            <person name="Frasz S.L."/>
            <person name="Seifert K.A."/>
            <person name="Miller J.D."/>
            <person name="Mondo S.J."/>
            <person name="Labutti K."/>
            <person name="Lipzen A."/>
            <person name="Dockter R."/>
            <person name="Kennedy M."/>
            <person name="Grigoriev I.V."/>
            <person name="Spatafora J.W."/>
        </authorList>
    </citation>
    <scope>NUCLEOTIDE SEQUENCE [LARGE SCALE GENOMIC DNA]</scope>
    <source>
        <strain evidence="2 3">CBS 120377</strain>
    </source>
</reference>
<keyword evidence="3" id="KW-1185">Reference proteome</keyword>
<organism evidence="2 3">
    <name type="scientific">Mollisia scopiformis</name>
    <name type="common">Conifer needle endophyte fungus</name>
    <name type="synonym">Phialocephala scopiformis</name>
    <dbReference type="NCBI Taxonomy" id="149040"/>
    <lineage>
        <taxon>Eukaryota</taxon>
        <taxon>Fungi</taxon>
        <taxon>Dikarya</taxon>
        <taxon>Ascomycota</taxon>
        <taxon>Pezizomycotina</taxon>
        <taxon>Leotiomycetes</taxon>
        <taxon>Helotiales</taxon>
        <taxon>Mollisiaceae</taxon>
        <taxon>Mollisia</taxon>
    </lineage>
</organism>
<dbReference type="OrthoDB" id="545169at2759"/>
<dbReference type="Proteomes" id="UP000070700">
    <property type="component" value="Unassembled WGS sequence"/>
</dbReference>
<dbReference type="InParanoid" id="A0A194X1H5"/>
<dbReference type="RefSeq" id="XP_018068189.1">
    <property type="nucleotide sequence ID" value="XM_018209591.1"/>
</dbReference>
<dbReference type="InterPro" id="IPR046366">
    <property type="entry name" value="MPAB"/>
</dbReference>
<dbReference type="PANTHER" id="PTHR36124">
    <property type="match status" value="1"/>
</dbReference>
<evidence type="ECO:0000313" key="3">
    <source>
        <dbReference type="Proteomes" id="UP000070700"/>
    </source>
</evidence>
<evidence type="ECO:0000259" key="1">
    <source>
        <dbReference type="Pfam" id="PF09995"/>
    </source>
</evidence>
<name>A0A194X1H5_MOLSC</name>
<dbReference type="AlphaFoldDB" id="A0A194X1H5"/>
<dbReference type="GeneID" id="28819317"/>
<proteinExistence type="predicted"/>
<gene>
    <name evidence="2" type="ORF">LY89DRAFT_590394</name>
</gene>
<dbReference type="Pfam" id="PF09995">
    <property type="entry name" value="MPAB_Lcp_cat"/>
    <property type="match status" value="1"/>
</dbReference>
<dbReference type="PANTHER" id="PTHR36124:SF1">
    <property type="entry name" value="ER-BOUND OXYGENASE MPAB_MPAB'_RUBBER OXYGENASE CATALYTIC DOMAIN-CONTAINING PROTEIN"/>
    <property type="match status" value="1"/>
</dbReference>